<proteinExistence type="inferred from homology"/>
<evidence type="ECO:0000256" key="7">
    <source>
        <dbReference type="HAMAP-Rule" id="MF_01894"/>
    </source>
</evidence>
<feature type="binding site" evidence="7">
    <location>
        <begin position="32"/>
        <end position="39"/>
    </location>
    <ligand>
        <name>ATP</name>
        <dbReference type="ChEBI" id="CHEBI:30616"/>
    </ligand>
</feature>
<dbReference type="EMBL" id="JAAXPN010000008">
    <property type="protein sequence ID" value="NKZ24683.1"/>
    <property type="molecule type" value="Genomic_DNA"/>
</dbReference>
<dbReference type="GO" id="GO:0005737">
    <property type="term" value="C:cytoplasm"/>
    <property type="evidence" value="ECO:0007669"/>
    <property type="project" value="UniProtKB-SubCell"/>
</dbReference>
<evidence type="ECO:0000256" key="5">
    <source>
        <dbReference type="ARBA" id="ARBA00023054"/>
    </source>
</evidence>
<comment type="domain">
    <text evidence="7">Contains large globular domains required for ATP hydrolysis at each terminus and a third globular domain forming a flexible hinge near the middle of the molecule. These domains are separated by coiled-coil structures.</text>
</comment>
<dbReference type="InterPro" id="IPR027417">
    <property type="entry name" value="P-loop_NTPase"/>
</dbReference>
<dbReference type="SUPFAM" id="SSF52540">
    <property type="entry name" value="P-loop containing nucleoside triphosphate hydrolases"/>
    <property type="match status" value="1"/>
</dbReference>
<dbReference type="SUPFAM" id="SSF75553">
    <property type="entry name" value="Smc hinge domain"/>
    <property type="match status" value="1"/>
</dbReference>
<dbReference type="Gene3D" id="1.20.1060.20">
    <property type="match status" value="1"/>
</dbReference>
<dbReference type="InterPro" id="IPR011890">
    <property type="entry name" value="SMC_prok"/>
</dbReference>
<feature type="domain" description="SMC hinge" evidence="8">
    <location>
        <begin position="519"/>
        <end position="638"/>
    </location>
</feature>
<dbReference type="GO" id="GO:0005694">
    <property type="term" value="C:chromosome"/>
    <property type="evidence" value="ECO:0007669"/>
    <property type="project" value="InterPro"/>
</dbReference>
<keyword evidence="4 7" id="KW-0067">ATP-binding</keyword>
<evidence type="ECO:0000256" key="1">
    <source>
        <dbReference type="ARBA" id="ARBA00004496"/>
    </source>
</evidence>
<dbReference type="CDD" id="cd03278">
    <property type="entry name" value="ABC_SMC_barmotin"/>
    <property type="match status" value="2"/>
</dbReference>
<dbReference type="InterPro" id="IPR010935">
    <property type="entry name" value="SMC_hinge"/>
</dbReference>
<dbReference type="FunFam" id="3.40.50.300:FF:000984">
    <property type="entry name" value="Chromosome partition protein Smc"/>
    <property type="match status" value="1"/>
</dbReference>
<feature type="coiled-coil region" evidence="7">
    <location>
        <begin position="167"/>
        <end position="201"/>
    </location>
</feature>
<dbReference type="GO" id="GO:0007059">
    <property type="term" value="P:chromosome segregation"/>
    <property type="evidence" value="ECO:0007669"/>
    <property type="project" value="UniProtKB-UniRule"/>
</dbReference>
<dbReference type="Gene3D" id="3.30.70.1620">
    <property type="match status" value="1"/>
</dbReference>
<dbReference type="GO" id="GO:0006260">
    <property type="term" value="P:DNA replication"/>
    <property type="evidence" value="ECO:0007669"/>
    <property type="project" value="UniProtKB-UniRule"/>
</dbReference>
<keyword evidence="5 7" id="KW-0175">Coiled coil</keyword>
<dbReference type="GO" id="GO:0003677">
    <property type="term" value="F:DNA binding"/>
    <property type="evidence" value="ECO:0007669"/>
    <property type="project" value="UniProtKB-UniRule"/>
</dbReference>
<dbReference type="AlphaFoldDB" id="A0A7X6N626"/>
<evidence type="ECO:0000313" key="10">
    <source>
        <dbReference type="Proteomes" id="UP000549765"/>
    </source>
</evidence>
<evidence type="ECO:0000256" key="4">
    <source>
        <dbReference type="ARBA" id="ARBA00022840"/>
    </source>
</evidence>
<sequence>MKLKSLEISGFKSFADKTKIEFKPGMTGIVGPNGSGKSNVIEAIRWVMGEQSAKGLRGEKMQDVIFGGTSKRSPLNRAEVTIVFDNSDHYLKTDFTEIRISRRLYRSGESNYLINGQDVRLRDIVELFMDTGLGRESFSIISQGRVEAIFNSKAEDRRTIIEEVAGVYKYKQNKERAQKELKQTQENLDRVEDILQEVASRIEPLSQQAAIAQDYLGQKQRYDALEKSRLVIEIDEYSTVQANNANKADQLKTIIDKQQKDVNHKLQQLKQLKQSQQLLHQRRDQIQAKLVTLAQTTERLNGLQNITAEREQTRTSSIKELTNSLQETALSLKQAENDLKNKKAELSNQQAKIKQVETELADLSEQTVTSRIEQLQAEVAKTEAAHLAELKLQVTVQNEVQNAVNNLKQVTNNGTDVQAQLTAIKDKLAHAQAEQKTLEQQLVHAQTEQQKVQTEFENVTAAYQVAHNQQKQHRQAWLDGLAVAKQAQARLESLQAMDNEYTGYYQGVRNLMRHREKFPEIAGTVADLLNVPAEFSKAIEVALGSALQQVVVANEQVAKNAVQFLTKQRLGRVTFLPINVIKGRSLSAQQLGLITNIEGFQGVASDLVTCGNKYSKILTHLLGTTVIASDLDSATTIAQAGQHHFKIVTIDGQIINPGGSITGGAQRNDNNGVLQQKTEIEQLTQAVATMKVELAKSEATVQDFERQVGELTEMGTAKRSELAICNENAQILISKVKLANENEQHLQQQVHQLLQQQQSFDDNINNLTQTGTDNKVRLTTIEENISKLQTKIVLAKDEINKLSQSQNALSEQIFAKREWLAGQRATGTALMNDITSLKQQVAQLYKNQQQLEQRLALFSAGGDELEQARERAQRELVVAQQDYQQATRDLATIKDELGQIEIAIQSLEQQLEHLQSTQSLSQQELSTLNSQLARNSALLEQAQQQLTEEYDLTIEAAKLELVNMPIDEIKTQLKLIKRGLDELGDVNLNSITEYQEVSNRHEFLSKQQADLIAARDNLFTTMAEMDNEVSKRFETTFNAVAGQFNDIFGRMFGGGKAELRLTDPSNLLTTGIDIMAQPPGKKFQQMSLLSGGEKALTAITLLFSILAVRPVPFAILDETEAALDDANVTRFAQYLHTFENDTQFIVITHRKGTMVNADMLYGITMQESGISKLVAVNLADIKQ</sequence>
<dbReference type="Gene3D" id="3.40.50.300">
    <property type="entry name" value="P-loop containing nucleotide triphosphate hydrolases"/>
    <property type="match status" value="2"/>
</dbReference>
<reference evidence="9 10" key="1">
    <citation type="submission" date="2020-04" db="EMBL/GenBank/DDBJ databases">
        <title>MicrobeNet Type strains.</title>
        <authorList>
            <person name="Nicholson A.C."/>
        </authorList>
    </citation>
    <scope>NUCLEOTIDE SEQUENCE [LARGE SCALE GENOMIC DNA]</scope>
    <source>
        <strain evidence="9 10">CCUG 61472</strain>
    </source>
</reference>
<dbReference type="HAMAP" id="MF_01894">
    <property type="entry name" value="Smc_prok"/>
    <property type="match status" value="1"/>
</dbReference>
<dbReference type="InterPro" id="IPR003395">
    <property type="entry name" value="RecF/RecN/SMC_N"/>
</dbReference>
<feature type="coiled-coil region" evidence="7">
    <location>
        <begin position="255"/>
        <end position="289"/>
    </location>
</feature>
<dbReference type="GO" id="GO:0016887">
    <property type="term" value="F:ATP hydrolysis activity"/>
    <property type="evidence" value="ECO:0007669"/>
    <property type="project" value="InterPro"/>
</dbReference>
<dbReference type="SMART" id="SM00968">
    <property type="entry name" value="SMC_hinge"/>
    <property type="match status" value="1"/>
</dbReference>
<evidence type="ECO:0000256" key="2">
    <source>
        <dbReference type="ARBA" id="ARBA00022490"/>
    </source>
</evidence>
<comment type="function">
    <text evidence="7">Required for chromosome condensation and partitioning.</text>
</comment>
<dbReference type="PANTHER" id="PTHR43977">
    <property type="entry name" value="STRUCTURAL MAINTENANCE OF CHROMOSOMES PROTEIN 3"/>
    <property type="match status" value="1"/>
</dbReference>
<evidence type="ECO:0000313" key="9">
    <source>
        <dbReference type="EMBL" id="NKZ24683.1"/>
    </source>
</evidence>
<comment type="similarity">
    <text evidence="7">Belongs to the SMC family.</text>
</comment>
<organism evidence="9 10">
    <name type="scientific">Periweissella fabalis</name>
    <dbReference type="NCBI Taxonomy" id="1070421"/>
    <lineage>
        <taxon>Bacteria</taxon>
        <taxon>Bacillati</taxon>
        <taxon>Bacillota</taxon>
        <taxon>Bacilli</taxon>
        <taxon>Lactobacillales</taxon>
        <taxon>Lactobacillaceae</taxon>
        <taxon>Periweissella</taxon>
    </lineage>
</organism>
<name>A0A7X6N626_9LACO</name>
<evidence type="ECO:0000259" key="8">
    <source>
        <dbReference type="SMART" id="SM00968"/>
    </source>
</evidence>
<evidence type="ECO:0000256" key="3">
    <source>
        <dbReference type="ARBA" id="ARBA00022741"/>
    </source>
</evidence>
<protein>
    <recommendedName>
        <fullName evidence="7">Chromosome partition protein Smc</fullName>
    </recommendedName>
</protein>
<accession>A0A7X6N626</accession>
<feature type="coiled-coil region" evidence="7">
    <location>
        <begin position="680"/>
        <end position="949"/>
    </location>
</feature>
<dbReference type="InterPro" id="IPR036277">
    <property type="entry name" value="SMC_hinge_sf"/>
</dbReference>
<dbReference type="FunFam" id="3.40.50.300:FF:000901">
    <property type="entry name" value="Chromosome partition protein Smc"/>
    <property type="match status" value="1"/>
</dbReference>
<dbReference type="GO" id="GO:0030261">
    <property type="term" value="P:chromosome condensation"/>
    <property type="evidence" value="ECO:0007669"/>
    <property type="project" value="InterPro"/>
</dbReference>
<dbReference type="Pfam" id="PF02463">
    <property type="entry name" value="SMC_N"/>
    <property type="match status" value="1"/>
</dbReference>
<keyword evidence="6 7" id="KW-0238">DNA-binding</keyword>
<dbReference type="RefSeq" id="WP_168722476.1">
    <property type="nucleotide sequence ID" value="NZ_JAAXPN010000008.1"/>
</dbReference>
<dbReference type="PIRSF" id="PIRSF005719">
    <property type="entry name" value="SMC"/>
    <property type="match status" value="1"/>
</dbReference>
<gene>
    <name evidence="7 9" type="primary">smc</name>
    <name evidence="9" type="ORF">HF964_07745</name>
</gene>
<feature type="coiled-coil region" evidence="7">
    <location>
        <begin position="318"/>
        <end position="455"/>
    </location>
</feature>
<keyword evidence="10" id="KW-1185">Reference proteome</keyword>
<dbReference type="Pfam" id="PF06470">
    <property type="entry name" value="SMC_hinge"/>
    <property type="match status" value="1"/>
</dbReference>
<dbReference type="InterPro" id="IPR024704">
    <property type="entry name" value="SMC"/>
</dbReference>
<dbReference type="NCBIfam" id="TIGR02168">
    <property type="entry name" value="SMC_prok_B"/>
    <property type="match status" value="1"/>
</dbReference>
<keyword evidence="2 7" id="KW-0963">Cytoplasm</keyword>
<dbReference type="Proteomes" id="UP000549765">
    <property type="component" value="Unassembled WGS sequence"/>
</dbReference>
<comment type="subunit">
    <text evidence="7">Homodimer.</text>
</comment>
<keyword evidence="3 7" id="KW-0547">Nucleotide-binding</keyword>
<comment type="caution">
    <text evidence="9">The sequence shown here is derived from an EMBL/GenBank/DDBJ whole genome shotgun (WGS) entry which is preliminary data.</text>
</comment>
<comment type="subcellular location">
    <subcellularLocation>
        <location evidence="1 7">Cytoplasm</location>
    </subcellularLocation>
</comment>
<evidence type="ECO:0000256" key="6">
    <source>
        <dbReference type="ARBA" id="ARBA00023125"/>
    </source>
</evidence>
<dbReference type="GO" id="GO:0005524">
    <property type="term" value="F:ATP binding"/>
    <property type="evidence" value="ECO:0007669"/>
    <property type="project" value="UniProtKB-UniRule"/>
</dbReference>
<dbReference type="GO" id="GO:0007062">
    <property type="term" value="P:sister chromatid cohesion"/>
    <property type="evidence" value="ECO:0007669"/>
    <property type="project" value="InterPro"/>
</dbReference>